<proteinExistence type="predicted"/>
<keyword evidence="1" id="KW-0812">Transmembrane</keyword>
<organism evidence="2 3">
    <name type="scientific">Caloramator proteoclasticus DSM 10124</name>
    <dbReference type="NCBI Taxonomy" id="1121262"/>
    <lineage>
        <taxon>Bacteria</taxon>
        <taxon>Bacillati</taxon>
        <taxon>Bacillota</taxon>
        <taxon>Clostridia</taxon>
        <taxon>Eubacteriales</taxon>
        <taxon>Clostridiaceae</taxon>
        <taxon>Caloramator</taxon>
    </lineage>
</organism>
<keyword evidence="1" id="KW-1133">Transmembrane helix</keyword>
<dbReference type="PIRSF" id="PIRSF002599">
    <property type="entry name" value="Cold_shock_A"/>
    <property type="match status" value="1"/>
</dbReference>
<dbReference type="Proteomes" id="UP000184423">
    <property type="component" value="Unassembled WGS sequence"/>
</dbReference>
<feature type="transmembrane region" description="Helical" evidence="1">
    <location>
        <begin position="67"/>
        <end position="84"/>
    </location>
</feature>
<protein>
    <submittedName>
        <fullName evidence="2">Uncharacterized membrane protein YsdA, DUF1294 family</fullName>
    </submittedName>
</protein>
<keyword evidence="1" id="KW-0472">Membrane</keyword>
<feature type="transmembrane region" description="Helical" evidence="1">
    <location>
        <begin position="35"/>
        <end position="55"/>
    </location>
</feature>
<feature type="transmembrane region" description="Helical" evidence="1">
    <location>
        <begin position="6"/>
        <end position="23"/>
    </location>
</feature>
<dbReference type="Pfam" id="PF06961">
    <property type="entry name" value="DUF1294"/>
    <property type="match status" value="1"/>
</dbReference>
<dbReference type="InterPro" id="IPR012156">
    <property type="entry name" value="Cold_shock_CspA"/>
</dbReference>
<evidence type="ECO:0000313" key="3">
    <source>
        <dbReference type="Proteomes" id="UP000184423"/>
    </source>
</evidence>
<reference evidence="3" key="1">
    <citation type="submission" date="2016-11" db="EMBL/GenBank/DDBJ databases">
        <authorList>
            <person name="Varghese N."/>
            <person name="Submissions S."/>
        </authorList>
    </citation>
    <scope>NUCLEOTIDE SEQUENCE [LARGE SCALE GENOMIC DNA]</scope>
    <source>
        <strain evidence="3">DSM 10124</strain>
    </source>
</reference>
<dbReference type="InterPro" id="IPR010718">
    <property type="entry name" value="DUF1294"/>
</dbReference>
<gene>
    <name evidence="2" type="ORF">SAMN02746091_00937</name>
</gene>
<dbReference type="EMBL" id="FQVG01000012">
    <property type="protein sequence ID" value="SHE69880.1"/>
    <property type="molecule type" value="Genomic_DNA"/>
</dbReference>
<dbReference type="GO" id="GO:0003676">
    <property type="term" value="F:nucleic acid binding"/>
    <property type="evidence" value="ECO:0007669"/>
    <property type="project" value="InterPro"/>
</dbReference>
<name>A0A1M4VM58_9CLOT</name>
<dbReference type="AlphaFoldDB" id="A0A1M4VM58"/>
<keyword evidence="3" id="KW-1185">Reference proteome</keyword>
<evidence type="ECO:0000256" key="1">
    <source>
        <dbReference type="SAM" id="Phobius"/>
    </source>
</evidence>
<sequence length="85" mass="10105">MLFEYYLLIVNILGILLIMIDKFKAKYKRWRIRENTLLIVALIGGSIGVYLSMYLFHHKTRKPKFRYGVPAIIILQLLISFLIFK</sequence>
<accession>A0A1M4VM58</accession>
<evidence type="ECO:0000313" key="2">
    <source>
        <dbReference type="EMBL" id="SHE69880.1"/>
    </source>
</evidence>